<proteinExistence type="inferred from homology"/>
<dbReference type="InterPro" id="IPR036188">
    <property type="entry name" value="FAD/NAD-bd_sf"/>
</dbReference>
<dbReference type="AlphaFoldDB" id="A0AAV9XLP7"/>
<evidence type="ECO:0008006" key="4">
    <source>
        <dbReference type="Google" id="ProtNLM"/>
    </source>
</evidence>
<name>A0AAV9XLP7_9PEZI</name>
<evidence type="ECO:0000313" key="3">
    <source>
        <dbReference type="Proteomes" id="UP001365542"/>
    </source>
</evidence>
<dbReference type="Gene3D" id="3.50.50.60">
    <property type="entry name" value="FAD/NAD(P)-binding domain"/>
    <property type="match status" value="1"/>
</dbReference>
<accession>A0AAV9XLP7</accession>
<dbReference type="PANTHER" id="PTHR42877">
    <property type="entry name" value="L-ORNITHINE N(5)-MONOOXYGENASE-RELATED"/>
    <property type="match status" value="1"/>
</dbReference>
<dbReference type="PANTHER" id="PTHR42877:SF4">
    <property type="entry name" value="FAD_NAD(P)-BINDING DOMAIN-CONTAINING PROTEIN-RELATED"/>
    <property type="match status" value="1"/>
</dbReference>
<dbReference type="Proteomes" id="UP001365542">
    <property type="component" value="Unassembled WGS sequence"/>
</dbReference>
<organism evidence="2 3">
    <name type="scientific">Orbilia ellipsospora</name>
    <dbReference type="NCBI Taxonomy" id="2528407"/>
    <lineage>
        <taxon>Eukaryota</taxon>
        <taxon>Fungi</taxon>
        <taxon>Dikarya</taxon>
        <taxon>Ascomycota</taxon>
        <taxon>Pezizomycotina</taxon>
        <taxon>Orbiliomycetes</taxon>
        <taxon>Orbiliales</taxon>
        <taxon>Orbiliaceae</taxon>
        <taxon>Orbilia</taxon>
    </lineage>
</organism>
<dbReference type="InterPro" id="IPR051209">
    <property type="entry name" value="FAD-bind_Monooxygenase_sf"/>
</dbReference>
<dbReference type="EMBL" id="JAVHJO010000002">
    <property type="protein sequence ID" value="KAK6542869.1"/>
    <property type="molecule type" value="Genomic_DNA"/>
</dbReference>
<dbReference type="Pfam" id="PF13738">
    <property type="entry name" value="Pyr_redox_3"/>
    <property type="match status" value="1"/>
</dbReference>
<sequence length="135" mass="14815">MDSESQYSKLVRKTISVEYGRFETKITSLKRDEDGRWSINNDPSFSKFDGIIAAVGTCGEPKLLKIHGEEKFKGQIYHSSELDSVKVRGKTVLIIGSGASAVKAVQFAIEASASNIKVLARSNGSFHETQSWISS</sequence>
<gene>
    <name evidence="2" type="ORF">TWF694_006808</name>
</gene>
<evidence type="ECO:0000256" key="1">
    <source>
        <dbReference type="ARBA" id="ARBA00010139"/>
    </source>
</evidence>
<dbReference type="SUPFAM" id="SSF51905">
    <property type="entry name" value="FAD/NAD(P)-binding domain"/>
    <property type="match status" value="1"/>
</dbReference>
<evidence type="ECO:0000313" key="2">
    <source>
        <dbReference type="EMBL" id="KAK6542869.1"/>
    </source>
</evidence>
<comment type="similarity">
    <text evidence="1">Belongs to the FAD-binding monooxygenase family.</text>
</comment>
<reference evidence="2 3" key="1">
    <citation type="submission" date="2019-10" db="EMBL/GenBank/DDBJ databases">
        <authorList>
            <person name="Palmer J.M."/>
        </authorList>
    </citation>
    <scope>NUCLEOTIDE SEQUENCE [LARGE SCALE GENOMIC DNA]</scope>
    <source>
        <strain evidence="2 3">TWF694</strain>
    </source>
</reference>
<keyword evidence="3" id="KW-1185">Reference proteome</keyword>
<protein>
    <recommendedName>
        <fullName evidence="4">L-ornithine N(5)-oxygenase</fullName>
    </recommendedName>
</protein>
<comment type="caution">
    <text evidence="2">The sequence shown here is derived from an EMBL/GenBank/DDBJ whole genome shotgun (WGS) entry which is preliminary data.</text>
</comment>